<evidence type="ECO:0000256" key="1">
    <source>
        <dbReference type="SAM" id="MobiDB-lite"/>
    </source>
</evidence>
<dbReference type="Proteomes" id="UP000824120">
    <property type="component" value="Unassembled WGS sequence"/>
</dbReference>
<feature type="region of interest" description="Disordered" evidence="1">
    <location>
        <begin position="1"/>
        <end position="24"/>
    </location>
</feature>
<evidence type="ECO:0000313" key="2">
    <source>
        <dbReference type="EMBL" id="KAG5568606.1"/>
    </source>
</evidence>
<dbReference type="AlphaFoldDB" id="A0A9J5W095"/>
<comment type="caution">
    <text evidence="2">The sequence shown here is derived from an EMBL/GenBank/DDBJ whole genome shotgun (WGS) entry which is preliminary data.</text>
</comment>
<organism evidence="2 3">
    <name type="scientific">Solanum commersonii</name>
    <name type="common">Commerson's wild potato</name>
    <name type="synonym">Commerson's nightshade</name>
    <dbReference type="NCBI Taxonomy" id="4109"/>
    <lineage>
        <taxon>Eukaryota</taxon>
        <taxon>Viridiplantae</taxon>
        <taxon>Streptophyta</taxon>
        <taxon>Embryophyta</taxon>
        <taxon>Tracheophyta</taxon>
        <taxon>Spermatophyta</taxon>
        <taxon>Magnoliopsida</taxon>
        <taxon>eudicotyledons</taxon>
        <taxon>Gunneridae</taxon>
        <taxon>Pentapetalae</taxon>
        <taxon>asterids</taxon>
        <taxon>lamiids</taxon>
        <taxon>Solanales</taxon>
        <taxon>Solanaceae</taxon>
        <taxon>Solanoideae</taxon>
        <taxon>Solaneae</taxon>
        <taxon>Solanum</taxon>
    </lineage>
</organism>
<accession>A0A9J5W095</accession>
<sequence>MPHIERKTSRDILAAKESRDNDAPGSCQMFLRICVGIVIHMNSRLCLNKLEIVLRMAHCPPEVQEALETITREVEKELGHTPLRNEVFKRTHSRS</sequence>
<dbReference type="EMBL" id="JACXVP010000080">
    <property type="protein sequence ID" value="KAG5568606.1"/>
    <property type="molecule type" value="Genomic_DNA"/>
</dbReference>
<feature type="compositionally biased region" description="Basic and acidic residues" evidence="1">
    <location>
        <begin position="1"/>
        <end position="22"/>
    </location>
</feature>
<proteinExistence type="predicted"/>
<reference evidence="2" key="1">
    <citation type="submission" date="2020-09" db="EMBL/GenBank/DDBJ databases">
        <title>De no assembly of potato wild relative species, Solanum commersonii.</title>
        <authorList>
            <person name="Cho K."/>
        </authorList>
    </citation>
    <scope>NUCLEOTIDE SEQUENCE</scope>
    <source>
        <strain evidence="2">LZ3.2</strain>
        <tissue evidence="2">Leaf</tissue>
    </source>
</reference>
<evidence type="ECO:0000313" key="3">
    <source>
        <dbReference type="Proteomes" id="UP000824120"/>
    </source>
</evidence>
<name>A0A9J5W095_SOLCO</name>
<gene>
    <name evidence="2" type="ORF">H5410_064374</name>
</gene>
<keyword evidence="3" id="KW-1185">Reference proteome</keyword>
<protein>
    <submittedName>
        <fullName evidence="2">Uncharacterized protein</fullName>
    </submittedName>
</protein>